<evidence type="ECO:0000313" key="4">
    <source>
        <dbReference type="Proteomes" id="UP000422644"/>
    </source>
</evidence>
<organism evidence="1 4">
    <name type="scientific">Leptotrichia trevisanii</name>
    <dbReference type="NCBI Taxonomy" id="109328"/>
    <lineage>
        <taxon>Bacteria</taxon>
        <taxon>Fusobacteriati</taxon>
        <taxon>Fusobacteriota</taxon>
        <taxon>Fusobacteriia</taxon>
        <taxon>Fusobacteriales</taxon>
        <taxon>Leptotrichiaceae</taxon>
        <taxon>Leptotrichia</taxon>
    </lineage>
</organism>
<reference evidence="1 4" key="1">
    <citation type="submission" date="2019-07" db="EMBL/GenBank/DDBJ databases">
        <title>Complete Genome Sequence of Leptotrichia trevisanii Strain JMUB3870.</title>
        <authorList>
            <person name="Watanabe S."/>
            <person name="Cui L."/>
        </authorList>
    </citation>
    <scope>NUCLEOTIDE SEQUENCE [LARGE SCALE GENOMIC DNA]</scope>
    <source>
        <strain evidence="1 4">JMUB3870</strain>
    </source>
</reference>
<dbReference type="AlphaFoldDB" id="A0A510JXU9"/>
<evidence type="ECO:0000313" key="3">
    <source>
        <dbReference type="Proteomes" id="UP000321378"/>
    </source>
</evidence>
<name>A0A510JXU9_9FUSO</name>
<gene>
    <name evidence="1" type="ORF">JMUB3870_0317</name>
    <name evidence="2" type="ORF">JMUB3935_0324</name>
</gene>
<protein>
    <submittedName>
        <fullName evidence="1">Molecular chaperone-like protein</fullName>
    </submittedName>
</protein>
<dbReference type="Gene3D" id="3.30.420.40">
    <property type="match status" value="2"/>
</dbReference>
<dbReference type="RefSeq" id="WP_146995891.1">
    <property type="nucleotide sequence ID" value="NZ_AP019831.1"/>
</dbReference>
<dbReference type="STRING" id="1122173.GCA_000482505_02063"/>
<sequence>MKLFYEEELRRKSYYEMYQIAAEEKLVEARIDTPTREELINIILKYRGAKPDYCINKYNENGLVNVQELFDEELRNKIHHENSIRVPHKIILYKELNLTREDNYKIILPDHISHANAFLINANNYLCGIFQLEKDLSSKDAYYLVSKKEFFRIDDLTNNKFSLLFFEENDLKFIYKFYNHKETDVYPVYPYKLDYYKVELENFEVRELEYTNATLCIDFGTVNTAVGAYLDRNYVKSLPTNDILNGNIKINEINYVKFNDGERNYREIFPTLAYVEDCNDRNNIEYSFGYDVLRKLEMNDYVVTGSLFYGLKKWVHDHQVEEKINDEFGNITYVKRKEIIKAYLKYVVDRAEYTFKCKFKKIHASSPVKLKEQFLSMFQEIFTNEKDGVKEYEYEIIRENAMDEAIAVLYNTIEIQIRNGNYKEKEKYNALIIDCGGGTTDLAACRYVIENGRVSYYLDIKTSFENGDENFGGNNLTYRIMQFLKIVLGANYSNDKILSINDLIEYDNDMIYKVIDEFGVEKIFEKMQQEYDKYERIIPTKFSKFENKMSDEYRKIRNNFYMLWEAAENLKKEFFTSDGRIRTRFDVTDKYETGNDIHITKLKAWKLHIYENGIFKTITEYPEIIFTIKEIEKIVKADIYGMLRKFLNTYYKEGVLFEYSLIKLSGQSTKISTFQEVLKEFVPGKMIEYKELSHRDDYELKLNCLDGAIKYLDYKRFGHMDVKIENEVPLVPYSVWVEKYNGELVEMLRTSRKAKILRGDIDKSVTAEELKIYVHNAEGELKKELIYKNEEDYVEKDAEVILPEFEGIITQDDTDTIKNNTVRFFIYTDLNNWGFFVFPIQRKNDQLYLGRKQYFPYEDNLNEISYFDGEH</sequence>
<dbReference type="PANTHER" id="PTHR42749">
    <property type="entry name" value="CELL SHAPE-DETERMINING PROTEIN MREB"/>
    <property type="match status" value="1"/>
</dbReference>
<dbReference type="EMBL" id="AP019840">
    <property type="protein sequence ID" value="BBM51357.1"/>
    <property type="molecule type" value="Genomic_DNA"/>
</dbReference>
<proteinExistence type="predicted"/>
<evidence type="ECO:0000313" key="2">
    <source>
        <dbReference type="EMBL" id="BBM51357.1"/>
    </source>
</evidence>
<evidence type="ECO:0000313" key="1">
    <source>
        <dbReference type="EMBL" id="BBM44210.1"/>
    </source>
</evidence>
<dbReference type="SUPFAM" id="SSF53067">
    <property type="entry name" value="Actin-like ATPase domain"/>
    <property type="match status" value="1"/>
</dbReference>
<dbReference type="OrthoDB" id="9760742at2"/>
<dbReference type="Proteomes" id="UP000422644">
    <property type="component" value="Chromosome"/>
</dbReference>
<dbReference type="InterPro" id="IPR043129">
    <property type="entry name" value="ATPase_NBD"/>
</dbReference>
<reference evidence="2 3" key="2">
    <citation type="submission" date="2019-07" db="EMBL/GenBank/DDBJ databases">
        <title>Complete Genome Sequence of Leptotrichia trevisanii Strain JMUB3935.</title>
        <authorList>
            <person name="Watanabe S."/>
            <person name="Cui L."/>
        </authorList>
    </citation>
    <scope>NUCLEOTIDE SEQUENCE [LARGE SCALE GENOMIC DNA]</scope>
    <source>
        <strain evidence="2 3">JMUB3935</strain>
    </source>
</reference>
<accession>A0A510JXU9</accession>
<keyword evidence="4" id="KW-1185">Reference proteome</keyword>
<dbReference type="PANTHER" id="PTHR42749:SF1">
    <property type="entry name" value="CELL SHAPE-DETERMINING PROTEIN MREB"/>
    <property type="match status" value="1"/>
</dbReference>
<dbReference type="EMBL" id="AP019831">
    <property type="protein sequence ID" value="BBM44210.1"/>
    <property type="molecule type" value="Genomic_DNA"/>
</dbReference>
<dbReference type="Proteomes" id="UP000321378">
    <property type="component" value="Chromosome"/>
</dbReference>